<organism evidence="1 2">
    <name type="scientific">Chaenocephalus aceratus</name>
    <name type="common">Blackfin icefish</name>
    <name type="synonym">Chaenichthys aceratus</name>
    <dbReference type="NCBI Taxonomy" id="36190"/>
    <lineage>
        <taxon>Eukaryota</taxon>
        <taxon>Metazoa</taxon>
        <taxon>Chordata</taxon>
        <taxon>Craniata</taxon>
        <taxon>Vertebrata</taxon>
        <taxon>Euteleostomi</taxon>
        <taxon>Actinopterygii</taxon>
        <taxon>Neopterygii</taxon>
        <taxon>Teleostei</taxon>
        <taxon>Neoteleostei</taxon>
        <taxon>Acanthomorphata</taxon>
        <taxon>Eupercaria</taxon>
        <taxon>Perciformes</taxon>
        <taxon>Notothenioidei</taxon>
        <taxon>Channichthyidae</taxon>
        <taxon>Chaenocephalus</taxon>
    </lineage>
</organism>
<reference evidence="1" key="1">
    <citation type="submission" date="2022-05" db="EMBL/GenBank/DDBJ databases">
        <title>Chromosome-level genome of Chaenocephalus aceratus.</title>
        <authorList>
            <person name="Park H."/>
        </authorList>
    </citation>
    <scope>NUCLEOTIDE SEQUENCE</scope>
    <source>
        <strain evidence="1">KU_202001</strain>
    </source>
</reference>
<evidence type="ECO:0000313" key="1">
    <source>
        <dbReference type="EMBL" id="KAI4806729.1"/>
    </source>
</evidence>
<comment type="caution">
    <text evidence="1">The sequence shown here is derived from an EMBL/GenBank/DDBJ whole genome shotgun (WGS) entry which is preliminary data.</text>
</comment>
<name>A0ACB9W2A1_CHAAC</name>
<proteinExistence type="predicted"/>
<feature type="non-terminal residue" evidence="1">
    <location>
        <position position="1"/>
    </location>
</feature>
<feature type="non-terminal residue" evidence="1">
    <location>
        <position position="58"/>
    </location>
</feature>
<gene>
    <name evidence="1" type="ORF">KUCAC02_017540</name>
</gene>
<sequence>PLLHSDDEYPKASSLIPIHSVGSAHTRTPSKHPSIPSPPLSEERHCSLSMCLMSDNSV</sequence>
<accession>A0ACB9W2A1</accession>
<protein>
    <submittedName>
        <fullName evidence="1">Uncharacterized protein</fullName>
    </submittedName>
</protein>
<keyword evidence="2" id="KW-1185">Reference proteome</keyword>
<dbReference type="Proteomes" id="UP001057452">
    <property type="component" value="Chromosome 20"/>
</dbReference>
<dbReference type="EMBL" id="CM043804">
    <property type="protein sequence ID" value="KAI4806729.1"/>
    <property type="molecule type" value="Genomic_DNA"/>
</dbReference>
<evidence type="ECO:0000313" key="2">
    <source>
        <dbReference type="Proteomes" id="UP001057452"/>
    </source>
</evidence>